<keyword evidence="5" id="KW-0489">Methyltransferase</keyword>
<dbReference type="PANTHER" id="PTHR14614">
    <property type="entry name" value="HEPATOCELLULAR CARCINOMA-ASSOCIATED ANTIGEN"/>
    <property type="match status" value="1"/>
</dbReference>
<sequence length="418" mass="46706">MFKFNFTLEEEDIDTEIFTSIEQDPLQRESTTWNEKKSGDLPGVPVKDGRFVELSIDHLLNTLPTQISFSPLEIPLPSSGDDQKCYVSRRELFDVRFQVISEDEGASEVASDDGDPRLQFLDMPSDLVPGVYEGGFKTWECSLDLVDYLHRNLTEASLKGKRSLELGCGTAIPSLYLLQRIFSSPPSAPHIKTAIHLQDYNPAALELVTFSNVLLAWYMSPASAAFLAHQTSPEAPNPSEEEADPPEYPEPHPHSAGDLPITLALKEALVKSLEEYGVELRFFGGSWKHFGERFEAITRDSGDLERYDILLTSETIYRIESVPELIDVIWLATYPHLSINSTSGQLSELVLSESNQLHQSFILVAAKVFYFGVGGGMNDFLAAVKGRKGHDELAKQAEVKIVWEKKTGVGRKIARIIW</sequence>
<keyword evidence="6" id="KW-0808">Transferase</keyword>
<evidence type="ECO:0000256" key="10">
    <source>
        <dbReference type="SAM" id="MobiDB-lite"/>
    </source>
</evidence>
<evidence type="ECO:0000256" key="9">
    <source>
        <dbReference type="ARBA" id="ARBA00038126"/>
    </source>
</evidence>
<keyword evidence="12" id="KW-1185">Reference proteome</keyword>
<accession>A0A8H5GPM1</accession>
<keyword evidence="4" id="KW-0963">Cytoplasm</keyword>
<dbReference type="GO" id="GO:0005737">
    <property type="term" value="C:cytoplasm"/>
    <property type="evidence" value="ECO:0007669"/>
    <property type="project" value="UniProtKB-SubCell"/>
</dbReference>
<proteinExistence type="inferred from homology"/>
<dbReference type="AlphaFoldDB" id="A0A8H5GPM1"/>
<reference evidence="11 12" key="1">
    <citation type="journal article" date="2020" name="ISME J.">
        <title>Uncovering the hidden diversity of litter-decomposition mechanisms in mushroom-forming fungi.</title>
        <authorList>
            <person name="Floudas D."/>
            <person name="Bentzer J."/>
            <person name="Ahren D."/>
            <person name="Johansson T."/>
            <person name="Persson P."/>
            <person name="Tunlid A."/>
        </authorList>
    </citation>
    <scope>NUCLEOTIDE SEQUENCE [LARGE SCALE GENOMIC DNA]</scope>
    <source>
        <strain evidence="11 12">CBS 406.79</strain>
    </source>
</reference>
<name>A0A8H5GPM1_9AGAR</name>
<keyword evidence="7" id="KW-0949">S-adenosyl-L-methionine</keyword>
<comment type="caution">
    <text evidence="11">The sequence shown here is derived from an EMBL/GenBank/DDBJ whole genome shotgun (WGS) entry which is preliminary data.</text>
</comment>
<comment type="subcellular location">
    <subcellularLocation>
        <location evidence="2">Cytoplasm</location>
    </subcellularLocation>
    <subcellularLocation>
        <location evidence="1">Nucleus</location>
    </subcellularLocation>
</comment>
<dbReference type="GO" id="GO:0032259">
    <property type="term" value="P:methylation"/>
    <property type="evidence" value="ECO:0007669"/>
    <property type="project" value="UniProtKB-KW"/>
</dbReference>
<feature type="region of interest" description="Disordered" evidence="10">
    <location>
        <begin position="229"/>
        <end position="256"/>
    </location>
</feature>
<evidence type="ECO:0000313" key="11">
    <source>
        <dbReference type="EMBL" id="KAF5368666.1"/>
    </source>
</evidence>
<dbReference type="GO" id="GO:0018064">
    <property type="term" value="F:protein-L-histidine N-tele-methyltransferase activity"/>
    <property type="evidence" value="ECO:0007669"/>
    <property type="project" value="UniProtKB-EC"/>
</dbReference>
<dbReference type="EMBL" id="JAACJN010000133">
    <property type="protein sequence ID" value="KAF5368666.1"/>
    <property type="molecule type" value="Genomic_DNA"/>
</dbReference>
<organism evidence="11 12">
    <name type="scientific">Collybiopsis confluens</name>
    <dbReference type="NCBI Taxonomy" id="2823264"/>
    <lineage>
        <taxon>Eukaryota</taxon>
        <taxon>Fungi</taxon>
        <taxon>Dikarya</taxon>
        <taxon>Basidiomycota</taxon>
        <taxon>Agaricomycotina</taxon>
        <taxon>Agaricomycetes</taxon>
        <taxon>Agaricomycetidae</taxon>
        <taxon>Agaricales</taxon>
        <taxon>Marasmiineae</taxon>
        <taxon>Omphalotaceae</taxon>
        <taxon>Collybiopsis</taxon>
    </lineage>
</organism>
<dbReference type="PANTHER" id="PTHR14614:SF39">
    <property type="entry name" value="HISTIDINE PROTEIN METHYLTRANSFERASE 1 HOMOLOG"/>
    <property type="match status" value="1"/>
</dbReference>
<evidence type="ECO:0000256" key="1">
    <source>
        <dbReference type="ARBA" id="ARBA00004123"/>
    </source>
</evidence>
<evidence type="ECO:0000313" key="12">
    <source>
        <dbReference type="Proteomes" id="UP000518752"/>
    </source>
</evidence>
<evidence type="ECO:0000256" key="4">
    <source>
        <dbReference type="ARBA" id="ARBA00022490"/>
    </source>
</evidence>
<comment type="similarity">
    <text evidence="9">Belongs to the methyltransferase superfamily. METTL18 family.</text>
</comment>
<evidence type="ECO:0000256" key="6">
    <source>
        <dbReference type="ARBA" id="ARBA00022679"/>
    </source>
</evidence>
<keyword evidence="8" id="KW-0539">Nucleus</keyword>
<dbReference type="GO" id="GO:0005634">
    <property type="term" value="C:nucleus"/>
    <property type="evidence" value="ECO:0007669"/>
    <property type="project" value="UniProtKB-SubCell"/>
</dbReference>
<evidence type="ECO:0000256" key="2">
    <source>
        <dbReference type="ARBA" id="ARBA00004496"/>
    </source>
</evidence>
<evidence type="ECO:0000256" key="3">
    <source>
        <dbReference type="ARBA" id="ARBA00012533"/>
    </source>
</evidence>
<protein>
    <recommendedName>
        <fullName evidence="3">protein-histidine N-methyltransferase</fullName>
        <ecNumber evidence="3">2.1.1.85</ecNumber>
    </recommendedName>
</protein>
<dbReference type="EC" id="2.1.1.85" evidence="3"/>
<evidence type="ECO:0000256" key="8">
    <source>
        <dbReference type="ARBA" id="ARBA00023242"/>
    </source>
</evidence>
<evidence type="ECO:0000256" key="5">
    <source>
        <dbReference type="ARBA" id="ARBA00022603"/>
    </source>
</evidence>
<dbReference type="SUPFAM" id="SSF53335">
    <property type="entry name" value="S-adenosyl-L-methionine-dependent methyltransferases"/>
    <property type="match status" value="1"/>
</dbReference>
<gene>
    <name evidence="11" type="ORF">D9757_010230</name>
</gene>
<dbReference type="InterPro" id="IPR019410">
    <property type="entry name" value="Methyltransf_16"/>
</dbReference>
<evidence type="ECO:0000256" key="7">
    <source>
        <dbReference type="ARBA" id="ARBA00022691"/>
    </source>
</evidence>
<dbReference type="Proteomes" id="UP000518752">
    <property type="component" value="Unassembled WGS sequence"/>
</dbReference>
<dbReference type="OrthoDB" id="1723750at2759"/>
<dbReference type="Gene3D" id="3.40.50.150">
    <property type="entry name" value="Vaccinia Virus protein VP39"/>
    <property type="match status" value="1"/>
</dbReference>
<dbReference type="InterPro" id="IPR029063">
    <property type="entry name" value="SAM-dependent_MTases_sf"/>
</dbReference>